<proteinExistence type="predicted"/>
<protein>
    <submittedName>
        <fullName evidence="1">Uncharacterized protein</fullName>
    </submittedName>
</protein>
<sequence length="62" mass="6678">MTQATGMCPAPITVTGITGPVTVRCERGYDHAGDHLAAGRNWTIDRRTGQPAVTKLLTRKDI</sequence>
<dbReference type="Proteomes" id="UP001060355">
    <property type="component" value="Segment"/>
</dbReference>
<keyword evidence="2" id="KW-1185">Reference proteome</keyword>
<gene>
    <name evidence="1" type="primary">57</name>
    <name evidence="1" type="ORF">SEA_FINKLE_57</name>
</gene>
<evidence type="ECO:0000313" key="1">
    <source>
        <dbReference type="EMBL" id="UTN92971.1"/>
    </source>
</evidence>
<reference evidence="1" key="1">
    <citation type="submission" date="2022-05" db="EMBL/GenBank/DDBJ databases">
        <authorList>
            <person name="Ashby S."/>
            <person name="Bressette G."/>
            <person name="Brown S."/>
            <person name="Charles S."/>
            <person name="Neely M.N."/>
            <person name="Molloy S.D."/>
            <person name="Garlena R.A."/>
            <person name="Russell D.A."/>
            <person name="Jacobs-Sera D."/>
            <person name="Hatfull G.F."/>
        </authorList>
    </citation>
    <scope>NUCLEOTIDE SEQUENCE</scope>
</reference>
<dbReference type="GeneID" id="80018954"/>
<dbReference type="RefSeq" id="YP_010754370.1">
    <property type="nucleotide sequence ID" value="NC_073459.1"/>
</dbReference>
<organism evidence="1 2">
    <name type="scientific">Gordonia phage Finkle</name>
    <dbReference type="NCBI Taxonomy" id="2926099"/>
    <lineage>
        <taxon>Viruses</taxon>
        <taxon>Duplodnaviria</taxon>
        <taxon>Heunggongvirae</taxon>
        <taxon>Uroviricota</taxon>
        <taxon>Caudoviricetes</taxon>
        <taxon>Finkelvirus</taxon>
        <taxon>Finkelvirus finkel</taxon>
    </lineage>
</organism>
<dbReference type="KEGG" id="vg:80018954"/>
<name>A0A9E7NJI1_9CAUD</name>
<accession>A0A9E7NJI1</accession>
<dbReference type="EMBL" id="ON456347">
    <property type="protein sequence ID" value="UTN92971.1"/>
    <property type="molecule type" value="Genomic_DNA"/>
</dbReference>
<evidence type="ECO:0000313" key="2">
    <source>
        <dbReference type="Proteomes" id="UP001060355"/>
    </source>
</evidence>